<proteinExistence type="predicted"/>
<dbReference type="EMBL" id="LR797377">
    <property type="protein sequence ID" value="CAB4211822.1"/>
    <property type="molecule type" value="Genomic_DNA"/>
</dbReference>
<reference evidence="2" key="1">
    <citation type="submission" date="2020-05" db="EMBL/GenBank/DDBJ databases">
        <authorList>
            <person name="Chiriac C."/>
            <person name="Salcher M."/>
            <person name="Ghai R."/>
            <person name="Kavagutti S V."/>
        </authorList>
    </citation>
    <scope>NUCLEOTIDE SEQUENCE</scope>
</reference>
<evidence type="ECO:0000313" key="2">
    <source>
        <dbReference type="EMBL" id="CAB4211822.1"/>
    </source>
</evidence>
<keyword evidence="1" id="KW-0812">Transmembrane</keyword>
<accession>A0A6J5SE18</accession>
<gene>
    <name evidence="2" type="ORF">UFOVP1419_31</name>
</gene>
<evidence type="ECO:0000256" key="1">
    <source>
        <dbReference type="SAM" id="Phobius"/>
    </source>
</evidence>
<name>A0A6J5SE18_9CAUD</name>
<organism evidence="2">
    <name type="scientific">uncultured Caudovirales phage</name>
    <dbReference type="NCBI Taxonomy" id="2100421"/>
    <lineage>
        <taxon>Viruses</taxon>
        <taxon>Duplodnaviria</taxon>
        <taxon>Heunggongvirae</taxon>
        <taxon>Uroviricota</taxon>
        <taxon>Caudoviricetes</taxon>
        <taxon>Peduoviridae</taxon>
        <taxon>Maltschvirus</taxon>
        <taxon>Maltschvirus maltsch</taxon>
    </lineage>
</organism>
<sequence length="96" mass="10410">MKRFRVNYEIVQLVLLGLIIVYGIALLAGLAIPVENKEAFAGVYSVILLLLSVSNLQKRIETNGDTTVNIPDNTGKIEVIPKGDINANTDTDTAIL</sequence>
<keyword evidence="1" id="KW-0472">Membrane</keyword>
<protein>
    <submittedName>
        <fullName evidence="2">Uncharacterized protein</fullName>
    </submittedName>
</protein>
<keyword evidence="1" id="KW-1133">Transmembrane helix</keyword>
<feature type="transmembrane region" description="Helical" evidence="1">
    <location>
        <begin position="12"/>
        <end position="33"/>
    </location>
</feature>
<feature type="transmembrane region" description="Helical" evidence="1">
    <location>
        <begin position="39"/>
        <end position="56"/>
    </location>
</feature>